<evidence type="ECO:0000313" key="3">
    <source>
        <dbReference type="Proteomes" id="UP000076532"/>
    </source>
</evidence>
<dbReference type="AlphaFoldDB" id="A0A167UHU1"/>
<keyword evidence="1" id="KW-0732">Signal</keyword>
<organism evidence="2 3">
    <name type="scientific">Athelia psychrophila</name>
    <dbReference type="NCBI Taxonomy" id="1759441"/>
    <lineage>
        <taxon>Eukaryota</taxon>
        <taxon>Fungi</taxon>
        <taxon>Dikarya</taxon>
        <taxon>Basidiomycota</taxon>
        <taxon>Agaricomycotina</taxon>
        <taxon>Agaricomycetes</taxon>
        <taxon>Agaricomycetidae</taxon>
        <taxon>Atheliales</taxon>
        <taxon>Atheliaceae</taxon>
        <taxon>Athelia</taxon>
    </lineage>
</organism>
<name>A0A167UHU1_9AGAM</name>
<protein>
    <recommendedName>
        <fullName evidence="4">Secreted protein</fullName>
    </recommendedName>
</protein>
<proteinExistence type="predicted"/>
<accession>A0A167UHU1</accession>
<dbReference type="Proteomes" id="UP000076532">
    <property type="component" value="Unassembled WGS sequence"/>
</dbReference>
<sequence length="191" mass="21265">MCTRATRAMISLAFTSRALLVQWGSLHSHRRDSNVVVFMLWIVSMHCGRESFSLHDALAGQPHTHPRPRGLSAYLSRSSTAHANHPSRRHCSPRRRSLQLECASLHPATSAPGVQTKPWLRGLCMYCGGVVFLFAMQGLKGSKMISSRHVYQVPFFCILTRCIRPPEAPVLPAFASGSYISPVLKDGDRRL</sequence>
<evidence type="ECO:0000313" key="2">
    <source>
        <dbReference type="EMBL" id="KZP03960.1"/>
    </source>
</evidence>
<evidence type="ECO:0000256" key="1">
    <source>
        <dbReference type="SAM" id="SignalP"/>
    </source>
</evidence>
<dbReference type="EMBL" id="KV417977">
    <property type="protein sequence ID" value="KZP03960.1"/>
    <property type="molecule type" value="Genomic_DNA"/>
</dbReference>
<gene>
    <name evidence="2" type="ORF">FIBSPDRAFT_878980</name>
</gene>
<keyword evidence="3" id="KW-1185">Reference proteome</keyword>
<evidence type="ECO:0008006" key="4">
    <source>
        <dbReference type="Google" id="ProtNLM"/>
    </source>
</evidence>
<feature type="signal peptide" evidence="1">
    <location>
        <begin position="1"/>
        <end position="20"/>
    </location>
</feature>
<feature type="chain" id="PRO_5007893021" description="Secreted protein" evidence="1">
    <location>
        <begin position="21"/>
        <end position="191"/>
    </location>
</feature>
<reference evidence="2 3" key="1">
    <citation type="journal article" date="2016" name="Mol. Biol. Evol.">
        <title>Comparative Genomics of Early-Diverging Mushroom-Forming Fungi Provides Insights into the Origins of Lignocellulose Decay Capabilities.</title>
        <authorList>
            <person name="Nagy L.G."/>
            <person name="Riley R."/>
            <person name="Tritt A."/>
            <person name="Adam C."/>
            <person name="Daum C."/>
            <person name="Floudas D."/>
            <person name="Sun H."/>
            <person name="Yadav J.S."/>
            <person name="Pangilinan J."/>
            <person name="Larsson K.H."/>
            <person name="Matsuura K."/>
            <person name="Barry K."/>
            <person name="Labutti K."/>
            <person name="Kuo R."/>
            <person name="Ohm R.A."/>
            <person name="Bhattacharya S.S."/>
            <person name="Shirouzu T."/>
            <person name="Yoshinaga Y."/>
            <person name="Martin F.M."/>
            <person name="Grigoriev I.V."/>
            <person name="Hibbett D.S."/>
        </authorList>
    </citation>
    <scope>NUCLEOTIDE SEQUENCE [LARGE SCALE GENOMIC DNA]</scope>
    <source>
        <strain evidence="2 3">CBS 109695</strain>
    </source>
</reference>